<evidence type="ECO:0000313" key="1">
    <source>
        <dbReference type="EMBL" id="SEL34612.1"/>
    </source>
</evidence>
<evidence type="ECO:0000313" key="2">
    <source>
        <dbReference type="Proteomes" id="UP000199081"/>
    </source>
</evidence>
<organism evidence="1 2">
    <name type="scientific">Alkalibacterium pelagium</name>
    <dbReference type="NCBI Taxonomy" id="426702"/>
    <lineage>
        <taxon>Bacteria</taxon>
        <taxon>Bacillati</taxon>
        <taxon>Bacillota</taxon>
        <taxon>Bacilli</taxon>
        <taxon>Lactobacillales</taxon>
        <taxon>Carnobacteriaceae</taxon>
        <taxon>Alkalibacterium</taxon>
    </lineage>
</organism>
<accession>A0A1H7PFS5</accession>
<keyword evidence="2" id="KW-1185">Reference proteome</keyword>
<dbReference type="OrthoDB" id="9809023at2"/>
<proteinExistence type="predicted"/>
<dbReference type="InterPro" id="IPR036746">
    <property type="entry name" value="TT1725-like_sf"/>
</dbReference>
<name>A0A1H7PFS5_9LACT</name>
<dbReference type="AlphaFoldDB" id="A0A1H7PFS5"/>
<dbReference type="STRING" id="426702.SAMN04488099_12017"/>
<dbReference type="InterPro" id="IPR007546">
    <property type="entry name" value="DUF503"/>
</dbReference>
<reference evidence="2" key="1">
    <citation type="submission" date="2016-10" db="EMBL/GenBank/DDBJ databases">
        <authorList>
            <person name="Varghese N."/>
            <person name="Submissions S."/>
        </authorList>
    </citation>
    <scope>NUCLEOTIDE SEQUENCE [LARGE SCALE GENOMIC DNA]</scope>
    <source>
        <strain evidence="2">DSM 19183</strain>
    </source>
</reference>
<dbReference type="EMBL" id="FNZU01000020">
    <property type="protein sequence ID" value="SEL34612.1"/>
    <property type="molecule type" value="Genomic_DNA"/>
</dbReference>
<gene>
    <name evidence="1" type="ORF">SAMN04488099_12017</name>
</gene>
<dbReference type="PANTHER" id="PTHR36441:SF1">
    <property type="entry name" value="DUF503 DOMAIN-CONTAINING PROTEIN"/>
    <property type="match status" value="1"/>
</dbReference>
<dbReference type="Proteomes" id="UP000199081">
    <property type="component" value="Unassembled WGS sequence"/>
</dbReference>
<dbReference type="Pfam" id="PF04456">
    <property type="entry name" value="DUF503"/>
    <property type="match status" value="1"/>
</dbReference>
<evidence type="ECO:0008006" key="3">
    <source>
        <dbReference type="Google" id="ProtNLM"/>
    </source>
</evidence>
<protein>
    <recommendedName>
        <fullName evidence="3">DUF503 domain-containing protein</fullName>
    </recommendedName>
</protein>
<dbReference type="PANTHER" id="PTHR36441">
    <property type="entry name" value="HYPOTHETICAL CYTOSOLIC PROTEIN"/>
    <property type="match status" value="1"/>
</dbReference>
<dbReference type="RefSeq" id="WP_091482960.1">
    <property type="nucleotide sequence ID" value="NZ_BJYC01000024.1"/>
</dbReference>
<dbReference type="SUPFAM" id="SSF103007">
    <property type="entry name" value="Hypothetical protein TT1725"/>
    <property type="match status" value="1"/>
</dbReference>
<sequence length="93" mass="10735">MILMGVELTILIYDSYSLKDKRSTVKSVVHRVRNRHHLTTAEVDEWDLHNKAVLGFGVVGSNCQLCRQQIEAALKDVEEHYEIEVLDVEWIEA</sequence>
<dbReference type="Gene3D" id="3.30.70.1120">
    <property type="entry name" value="TT1725-like"/>
    <property type="match status" value="1"/>
</dbReference>